<name>A0A8J4F828_9CHLO</name>
<comment type="caution">
    <text evidence="2">The sequence shown here is derived from an EMBL/GenBank/DDBJ whole genome shotgun (WGS) entry which is preliminary data.</text>
</comment>
<accession>A0A8J4F828</accession>
<dbReference type="EMBL" id="BNCO01000043">
    <property type="protein sequence ID" value="GIL61141.1"/>
    <property type="molecule type" value="Genomic_DNA"/>
</dbReference>
<feature type="non-terminal residue" evidence="2">
    <location>
        <position position="272"/>
    </location>
</feature>
<organism evidence="2 3">
    <name type="scientific">Volvox africanus</name>
    <dbReference type="NCBI Taxonomy" id="51714"/>
    <lineage>
        <taxon>Eukaryota</taxon>
        <taxon>Viridiplantae</taxon>
        <taxon>Chlorophyta</taxon>
        <taxon>core chlorophytes</taxon>
        <taxon>Chlorophyceae</taxon>
        <taxon>CS clade</taxon>
        <taxon>Chlamydomonadales</taxon>
        <taxon>Volvocaceae</taxon>
        <taxon>Volvox</taxon>
    </lineage>
</organism>
<sequence length="272" mass="28852">MSLMRPADAMPSEADLESDVYGAVRSDMVWSATLAQLAAAASDASAAVLTSGCYPPPGFDDRQKAVVFSWSWDFSVLPPSLASSGFVAVYRRYPTKRMLPGSYLLRLGKPENVSAAALVRFSDGSVSVGARGIGSAATETVVREVVAVTENATFVIPSPANVSDVTFVFWVPPLERLNNVRGLSTAVTMSWISSSPGGKQSSPPPPPYPSPRRAALPPPSPDLPDAPPPPGPPPPYPPEELKVADSPFPCAWVTLNGADFRSRRFVFPPTPD</sequence>
<dbReference type="AlphaFoldDB" id="A0A8J4F828"/>
<proteinExistence type="predicted"/>
<feature type="compositionally biased region" description="Pro residues" evidence="1">
    <location>
        <begin position="202"/>
        <end position="238"/>
    </location>
</feature>
<reference evidence="2" key="1">
    <citation type="journal article" date="2021" name="Proc. Natl. Acad. Sci. U.S.A.">
        <title>Three genomes in the algal genus Volvox reveal the fate of a haploid sex-determining region after a transition to homothallism.</title>
        <authorList>
            <person name="Yamamoto K."/>
            <person name="Hamaji T."/>
            <person name="Kawai-Toyooka H."/>
            <person name="Matsuzaki R."/>
            <person name="Takahashi F."/>
            <person name="Nishimura Y."/>
            <person name="Kawachi M."/>
            <person name="Noguchi H."/>
            <person name="Minakuchi Y."/>
            <person name="Umen J.G."/>
            <person name="Toyoda A."/>
            <person name="Nozaki H."/>
        </authorList>
    </citation>
    <scope>NUCLEOTIDE SEQUENCE</scope>
    <source>
        <strain evidence="2">NIES-3780</strain>
    </source>
</reference>
<gene>
    <name evidence="2" type="ORF">Vafri_15548</name>
</gene>
<evidence type="ECO:0000256" key="1">
    <source>
        <dbReference type="SAM" id="MobiDB-lite"/>
    </source>
</evidence>
<protein>
    <submittedName>
        <fullName evidence="2">Uncharacterized protein</fullName>
    </submittedName>
</protein>
<feature type="region of interest" description="Disordered" evidence="1">
    <location>
        <begin position="192"/>
        <end position="242"/>
    </location>
</feature>
<dbReference type="Proteomes" id="UP000747399">
    <property type="component" value="Unassembled WGS sequence"/>
</dbReference>
<evidence type="ECO:0000313" key="2">
    <source>
        <dbReference type="EMBL" id="GIL61141.1"/>
    </source>
</evidence>
<keyword evidence="3" id="KW-1185">Reference proteome</keyword>
<evidence type="ECO:0000313" key="3">
    <source>
        <dbReference type="Proteomes" id="UP000747399"/>
    </source>
</evidence>